<dbReference type="PANTHER" id="PTHR22835:SF117">
    <property type="entry name" value="GDSL-LIKE LIPASE_ACYLHYDROLASE"/>
    <property type="match status" value="1"/>
</dbReference>
<feature type="non-terminal residue" evidence="6">
    <location>
        <position position="1"/>
    </location>
</feature>
<dbReference type="GO" id="GO:0016788">
    <property type="term" value="F:hydrolase activity, acting on ester bonds"/>
    <property type="evidence" value="ECO:0007669"/>
    <property type="project" value="InterPro"/>
</dbReference>
<reference evidence="6 7" key="1">
    <citation type="journal article" date="2016" name="DNA Res.">
        <title>The draft genome of MD-2 pineapple using hybrid error correction of long reads.</title>
        <authorList>
            <person name="Redwan R.M."/>
            <person name="Saidin A."/>
            <person name="Kumar S.V."/>
        </authorList>
    </citation>
    <scope>NUCLEOTIDE SEQUENCE [LARGE SCALE GENOMIC DNA]</scope>
    <source>
        <strain evidence="7">cv. MD2</strain>
        <tissue evidence="6">Leaf</tissue>
    </source>
</reference>
<evidence type="ECO:0000256" key="1">
    <source>
        <dbReference type="ARBA" id="ARBA00008668"/>
    </source>
</evidence>
<evidence type="ECO:0000256" key="5">
    <source>
        <dbReference type="SAM" id="SignalP"/>
    </source>
</evidence>
<dbReference type="InterPro" id="IPR001087">
    <property type="entry name" value="GDSL"/>
</dbReference>
<dbReference type="CDD" id="cd01837">
    <property type="entry name" value="SGNH_plant_lipase_like"/>
    <property type="match status" value="1"/>
</dbReference>
<accession>A0A199UGL1</accession>
<dbReference type="Pfam" id="PF00657">
    <property type="entry name" value="Lipase_GDSL"/>
    <property type="match status" value="1"/>
</dbReference>
<evidence type="ECO:0000256" key="3">
    <source>
        <dbReference type="ARBA" id="ARBA00022801"/>
    </source>
</evidence>
<comment type="similarity">
    <text evidence="1">Belongs to the 'GDSL' lipolytic enzyme family.</text>
</comment>
<sequence length="398" mass="43666">IVFSSNVAPPPNPAHAVTTGELFLLSCLLFLLLPVSSSACSFPAIFNFGDSNSDTGGLSSSFSIGPVNLPYGETFFGFPSGRFSDGRLIVDFVAGELGLPRLCAYLDSLCPNFSRGANFATALSTIVPQNTTLPLGVYSPFSLDVQLKQFLLFKSRLQMVYRKGGVYKDLVPQEGYIAKALYTIDIGQNDLTALYFSNMSAEEYLPNALKEFSTVIKRIYRLGGRYFWIHNTGPLGCLPYVLVQVPLNAARLDRAGCSILFNDLARRFNSLLNETVVQLRKELPLAALTLVDIFSVKYSLISQAKKNGFEQPLRSCCGDGSSKYNYNSNARCGDTAMKNGIDVLIGKSCKDPTKSIIWDGVHYTEAANKWIFDQISKGLYSDPPISLSSACYRNPRKA</sequence>
<dbReference type="Proteomes" id="UP000092600">
    <property type="component" value="Unassembled WGS sequence"/>
</dbReference>
<dbReference type="EMBL" id="LSRQ01008303">
    <property type="protein sequence ID" value="OAY63851.1"/>
    <property type="molecule type" value="Genomic_DNA"/>
</dbReference>
<dbReference type="InterPro" id="IPR035669">
    <property type="entry name" value="SGNH_plant_lipase-like"/>
</dbReference>
<keyword evidence="3" id="KW-0378">Hydrolase</keyword>
<evidence type="ECO:0000256" key="4">
    <source>
        <dbReference type="ARBA" id="ARBA00023180"/>
    </source>
</evidence>
<feature type="signal peptide" evidence="5">
    <location>
        <begin position="1"/>
        <end position="39"/>
    </location>
</feature>
<dbReference type="InterPro" id="IPR036514">
    <property type="entry name" value="SGNH_hydro_sf"/>
</dbReference>
<name>A0A199UGL1_ANACO</name>
<protein>
    <submittedName>
        <fullName evidence="6">GDSL esterase/lipase</fullName>
    </submittedName>
</protein>
<organism evidence="6 7">
    <name type="scientific">Ananas comosus</name>
    <name type="common">Pineapple</name>
    <name type="synonym">Ananas ananas</name>
    <dbReference type="NCBI Taxonomy" id="4615"/>
    <lineage>
        <taxon>Eukaryota</taxon>
        <taxon>Viridiplantae</taxon>
        <taxon>Streptophyta</taxon>
        <taxon>Embryophyta</taxon>
        <taxon>Tracheophyta</taxon>
        <taxon>Spermatophyta</taxon>
        <taxon>Magnoliopsida</taxon>
        <taxon>Liliopsida</taxon>
        <taxon>Poales</taxon>
        <taxon>Bromeliaceae</taxon>
        <taxon>Bromelioideae</taxon>
        <taxon>Ananas</taxon>
    </lineage>
</organism>
<comment type="caution">
    <text evidence="6">The sequence shown here is derived from an EMBL/GenBank/DDBJ whole genome shotgun (WGS) entry which is preliminary data.</text>
</comment>
<proteinExistence type="inferred from homology"/>
<evidence type="ECO:0000313" key="7">
    <source>
        <dbReference type="Proteomes" id="UP000092600"/>
    </source>
</evidence>
<dbReference type="Gene3D" id="3.40.50.1110">
    <property type="entry name" value="SGNH hydrolase"/>
    <property type="match status" value="1"/>
</dbReference>
<gene>
    <name evidence="6" type="ORF">ACMD2_03330</name>
</gene>
<keyword evidence="4" id="KW-0325">Glycoprotein</keyword>
<evidence type="ECO:0000256" key="2">
    <source>
        <dbReference type="ARBA" id="ARBA00022729"/>
    </source>
</evidence>
<evidence type="ECO:0000313" key="6">
    <source>
        <dbReference type="EMBL" id="OAY63851.1"/>
    </source>
</evidence>
<keyword evidence="2 5" id="KW-0732">Signal</keyword>
<dbReference type="PANTHER" id="PTHR22835">
    <property type="entry name" value="ZINC FINGER FYVE DOMAIN CONTAINING PROTEIN"/>
    <property type="match status" value="1"/>
</dbReference>
<dbReference type="AlphaFoldDB" id="A0A199UGL1"/>
<feature type="chain" id="PRO_5008285224" evidence="5">
    <location>
        <begin position="40"/>
        <end position="398"/>
    </location>
</feature>